<feature type="domain" description="SIS" evidence="12">
    <location>
        <begin position="475"/>
        <end position="616"/>
    </location>
</feature>
<dbReference type="InterPro" id="IPR046348">
    <property type="entry name" value="SIS_dom_sf"/>
</dbReference>
<dbReference type="FunFam" id="3.60.20.10:FF:000006">
    <property type="entry name" value="Glutamine--fructose-6-phosphate aminotransferase [isomerizing]"/>
    <property type="match status" value="1"/>
</dbReference>
<keyword evidence="6 10" id="KW-0032">Aminotransferase</keyword>
<dbReference type="PANTHER" id="PTHR10937">
    <property type="entry name" value="GLUCOSAMINE--FRUCTOSE-6-PHOSPHATE AMINOTRANSFERASE, ISOMERIZING"/>
    <property type="match status" value="1"/>
</dbReference>
<comment type="catalytic activity">
    <reaction evidence="1 10">
        <text>D-fructose 6-phosphate + L-glutamine = D-glucosamine 6-phosphate + L-glutamate</text>
        <dbReference type="Rhea" id="RHEA:13237"/>
        <dbReference type="ChEBI" id="CHEBI:29985"/>
        <dbReference type="ChEBI" id="CHEBI:58359"/>
        <dbReference type="ChEBI" id="CHEBI:58725"/>
        <dbReference type="ChEBI" id="CHEBI:61527"/>
        <dbReference type="EC" id="2.6.1.16"/>
    </reaction>
</comment>
<dbReference type="AlphaFoldDB" id="A0A1G2CCS3"/>
<evidence type="ECO:0000256" key="2">
    <source>
        <dbReference type="ARBA" id="ARBA00004496"/>
    </source>
</evidence>
<dbReference type="GO" id="GO:0006002">
    <property type="term" value="P:fructose 6-phosphate metabolic process"/>
    <property type="evidence" value="ECO:0007669"/>
    <property type="project" value="TreeGrafter"/>
</dbReference>
<evidence type="ECO:0000259" key="11">
    <source>
        <dbReference type="PROSITE" id="PS51278"/>
    </source>
</evidence>
<evidence type="ECO:0000256" key="6">
    <source>
        <dbReference type="ARBA" id="ARBA00022576"/>
    </source>
</evidence>
<evidence type="ECO:0000313" key="13">
    <source>
        <dbReference type="EMBL" id="OGY99193.1"/>
    </source>
</evidence>
<comment type="subunit">
    <text evidence="10">Homodimer.</text>
</comment>
<evidence type="ECO:0000256" key="9">
    <source>
        <dbReference type="ARBA" id="ARBA00022962"/>
    </source>
</evidence>
<dbReference type="GO" id="GO:0004360">
    <property type="term" value="F:glutamine-fructose-6-phosphate transaminase (isomerizing) activity"/>
    <property type="evidence" value="ECO:0007669"/>
    <property type="project" value="UniProtKB-UniRule"/>
</dbReference>
<evidence type="ECO:0000256" key="1">
    <source>
        <dbReference type="ARBA" id="ARBA00001031"/>
    </source>
</evidence>
<evidence type="ECO:0000256" key="4">
    <source>
        <dbReference type="ARBA" id="ARBA00016090"/>
    </source>
</evidence>
<reference evidence="13 14" key="1">
    <citation type="journal article" date="2016" name="Nat. Commun.">
        <title>Thousands of microbial genomes shed light on interconnected biogeochemical processes in an aquifer system.</title>
        <authorList>
            <person name="Anantharaman K."/>
            <person name="Brown C.T."/>
            <person name="Hug L.A."/>
            <person name="Sharon I."/>
            <person name="Castelle C.J."/>
            <person name="Probst A.J."/>
            <person name="Thomas B.C."/>
            <person name="Singh A."/>
            <person name="Wilkins M.J."/>
            <person name="Karaoz U."/>
            <person name="Brodie E.L."/>
            <person name="Williams K.H."/>
            <person name="Hubbard S.S."/>
            <person name="Banfield J.F."/>
        </authorList>
    </citation>
    <scope>NUCLEOTIDE SEQUENCE [LARGE SCALE GENOMIC DNA]</scope>
</reference>
<dbReference type="PROSITE" id="PS51278">
    <property type="entry name" value="GATASE_TYPE_2"/>
    <property type="match status" value="1"/>
</dbReference>
<dbReference type="GO" id="GO:0005975">
    <property type="term" value="P:carbohydrate metabolic process"/>
    <property type="evidence" value="ECO:0007669"/>
    <property type="project" value="UniProtKB-UniRule"/>
</dbReference>
<keyword evidence="5 10" id="KW-0963">Cytoplasm</keyword>
<dbReference type="GO" id="GO:0006047">
    <property type="term" value="P:UDP-N-acetylglucosamine metabolic process"/>
    <property type="evidence" value="ECO:0007669"/>
    <property type="project" value="TreeGrafter"/>
</dbReference>
<dbReference type="InterPro" id="IPR035490">
    <property type="entry name" value="GlmS/FrlB_SIS"/>
</dbReference>
<evidence type="ECO:0000256" key="3">
    <source>
        <dbReference type="ARBA" id="ARBA00012916"/>
    </source>
</evidence>
<dbReference type="InterPro" id="IPR005855">
    <property type="entry name" value="GFAT"/>
</dbReference>
<dbReference type="HAMAP" id="MF_00164">
    <property type="entry name" value="GlmS"/>
    <property type="match status" value="1"/>
</dbReference>
<dbReference type="GO" id="GO:0005829">
    <property type="term" value="C:cytosol"/>
    <property type="evidence" value="ECO:0007669"/>
    <property type="project" value="TreeGrafter"/>
</dbReference>
<evidence type="ECO:0000259" key="12">
    <source>
        <dbReference type="PROSITE" id="PS51464"/>
    </source>
</evidence>
<comment type="function">
    <text evidence="10">Catalyzes the first step in hexosamine metabolism, converting fructose-6P into glucosamine-6P using glutamine as a nitrogen source.</text>
</comment>
<comment type="subcellular location">
    <subcellularLocation>
        <location evidence="2 10">Cytoplasm</location>
    </subcellularLocation>
</comment>
<evidence type="ECO:0000256" key="8">
    <source>
        <dbReference type="ARBA" id="ARBA00022737"/>
    </source>
</evidence>
<dbReference type="CDD" id="cd00714">
    <property type="entry name" value="GFAT"/>
    <property type="match status" value="1"/>
</dbReference>
<dbReference type="GO" id="GO:0097367">
    <property type="term" value="F:carbohydrate derivative binding"/>
    <property type="evidence" value="ECO:0007669"/>
    <property type="project" value="InterPro"/>
</dbReference>
<evidence type="ECO:0000256" key="10">
    <source>
        <dbReference type="HAMAP-Rule" id="MF_00164"/>
    </source>
</evidence>
<dbReference type="EMBL" id="MHKZ01000041">
    <property type="protein sequence ID" value="OGY99193.1"/>
    <property type="molecule type" value="Genomic_DNA"/>
</dbReference>
<dbReference type="GO" id="GO:0006487">
    <property type="term" value="P:protein N-linked glycosylation"/>
    <property type="evidence" value="ECO:0007669"/>
    <property type="project" value="TreeGrafter"/>
</dbReference>
<keyword evidence="8" id="KW-0677">Repeat</keyword>
<dbReference type="PANTHER" id="PTHR10937:SF0">
    <property type="entry name" value="GLUTAMINE--FRUCTOSE-6-PHOSPHATE TRANSAMINASE (ISOMERIZING)"/>
    <property type="match status" value="1"/>
</dbReference>
<dbReference type="CDD" id="cd05009">
    <property type="entry name" value="SIS_GlmS_GlmD_2"/>
    <property type="match status" value="1"/>
</dbReference>
<evidence type="ECO:0000256" key="5">
    <source>
        <dbReference type="ARBA" id="ARBA00022490"/>
    </source>
</evidence>
<dbReference type="InterPro" id="IPR035466">
    <property type="entry name" value="GlmS/AgaS_SIS"/>
</dbReference>
<dbReference type="FunFam" id="3.40.50.10490:FF:000001">
    <property type="entry name" value="Glutamine--fructose-6-phosphate aminotransferase [isomerizing]"/>
    <property type="match status" value="1"/>
</dbReference>
<accession>A0A1G2CCS3</accession>
<feature type="active site" description="Nucleophile; for GATase activity" evidence="10">
    <location>
        <position position="2"/>
    </location>
</feature>
<dbReference type="Pfam" id="PF13522">
    <property type="entry name" value="GATase_6"/>
    <property type="match status" value="1"/>
</dbReference>
<evidence type="ECO:0000313" key="14">
    <source>
        <dbReference type="Proteomes" id="UP000176287"/>
    </source>
</evidence>
<dbReference type="Gene3D" id="3.40.50.10490">
    <property type="entry name" value="Glucose-6-phosphate isomerase like protein, domain 1"/>
    <property type="match status" value="2"/>
</dbReference>
<sequence>MCGIVGYIGKEDALPILMEGIKNLEYRGYDSAGFAIVGDDKKVHSEKAVGKVSALADKISGRNFPGKLGIIHSRWATHGGVTEANAHPHSDCAGKIWVAHNGIIENYKELKKELSEKGHKFSSETDTETVAHLIEEEINPSTKLRIDTKFNKDIKTLSFQEAVRAALKKVHGTYGLVVVNSNEPRTLIAARNFSPLLIGLGDGEYIVASDAAAVLKHTKNVVYLDDGEMAVITPSSHKVFDLDMNHREKETHLIDWSPELAKKDGYPHFMLKEIFEGPEAIRNSIRGRLIPEEGMAKLGGLESVEKELRGIERLIISACGTARYAGMCGEYMIEEYAGLPVEVEYGSELRYRKAAFNPKTALLVISQSGETADTLAAVREAKHHGLLTLGVVNVVGSSIARETAAGIYTHAGPEIAVASTKAFMSQLATMVLLTLFLGRQRNMSLVTGKRIIGELIQIPDLMNKTLELNEQIRDLAGKYGKYENFLYLGRKYNYPIALEGDIKLKEISYVHSEGYPAGEMKHGPIALIDKNFPCVFIAPQDSVYEKTVSNMEEVKARGGPILAIATEGDKKIGEVADDVIFIPKTLEMLTPILSVIPLQLFAYHFGVMKGLDVDRPRNLAKSVTVE</sequence>
<dbReference type="Pfam" id="PF01380">
    <property type="entry name" value="SIS"/>
    <property type="match status" value="2"/>
</dbReference>
<feature type="initiator methionine" description="Removed" evidence="10">
    <location>
        <position position="1"/>
    </location>
</feature>
<dbReference type="InterPro" id="IPR001347">
    <property type="entry name" value="SIS_dom"/>
</dbReference>
<protein>
    <recommendedName>
        <fullName evidence="4 10">Glutamine--fructose-6-phosphate aminotransferase [isomerizing]</fullName>
        <ecNumber evidence="3 10">2.6.1.16</ecNumber>
    </recommendedName>
    <alternativeName>
        <fullName evidence="10">D-fructose-6-phosphate amidotransferase</fullName>
    </alternativeName>
    <alternativeName>
        <fullName evidence="10">GFAT</fullName>
    </alternativeName>
    <alternativeName>
        <fullName evidence="10">Glucosamine-6-phosphate synthase</fullName>
    </alternativeName>
    <alternativeName>
        <fullName evidence="10">Hexosephosphate aminotransferase</fullName>
    </alternativeName>
    <alternativeName>
        <fullName evidence="10">L-glutamine--D-fructose-6-phosphate amidotransferase</fullName>
    </alternativeName>
</protein>
<comment type="caution">
    <text evidence="13">The sequence shown here is derived from an EMBL/GenBank/DDBJ whole genome shotgun (WGS) entry which is preliminary data.</text>
</comment>
<dbReference type="InterPro" id="IPR017932">
    <property type="entry name" value="GATase_2_dom"/>
</dbReference>
<dbReference type="PROSITE" id="PS51464">
    <property type="entry name" value="SIS"/>
    <property type="match status" value="2"/>
</dbReference>
<dbReference type="SUPFAM" id="SSF56235">
    <property type="entry name" value="N-terminal nucleophile aminohydrolases (Ntn hydrolases)"/>
    <property type="match status" value="1"/>
</dbReference>
<dbReference type="CDD" id="cd05008">
    <property type="entry name" value="SIS_GlmS_GlmD_1"/>
    <property type="match status" value="1"/>
</dbReference>
<keyword evidence="9" id="KW-0315">Glutamine amidotransferase</keyword>
<dbReference type="NCBIfam" id="TIGR01135">
    <property type="entry name" value="glmS"/>
    <property type="match status" value="1"/>
</dbReference>
<dbReference type="Gene3D" id="3.60.20.10">
    <property type="entry name" value="Glutamine Phosphoribosylpyrophosphate, subunit 1, domain 1"/>
    <property type="match status" value="1"/>
</dbReference>
<name>A0A1G2CCS3_9BACT</name>
<dbReference type="SUPFAM" id="SSF53697">
    <property type="entry name" value="SIS domain"/>
    <property type="match status" value="1"/>
</dbReference>
<feature type="domain" description="Glutamine amidotransferase type-2" evidence="11">
    <location>
        <begin position="2"/>
        <end position="235"/>
    </location>
</feature>
<dbReference type="InterPro" id="IPR029055">
    <property type="entry name" value="Ntn_hydrolases_N"/>
</dbReference>
<dbReference type="STRING" id="1798649.A3B13_00625"/>
<feature type="active site" description="For Fru-6P isomerization activity" evidence="10">
    <location>
        <position position="621"/>
    </location>
</feature>
<dbReference type="EC" id="2.6.1.16" evidence="3 10"/>
<gene>
    <name evidence="10" type="primary">glmS</name>
    <name evidence="13" type="ORF">A3B13_00625</name>
</gene>
<dbReference type="InterPro" id="IPR047084">
    <property type="entry name" value="GFAT_N"/>
</dbReference>
<feature type="domain" description="SIS" evidence="12">
    <location>
        <begin position="304"/>
        <end position="443"/>
    </location>
</feature>
<dbReference type="Proteomes" id="UP000176287">
    <property type="component" value="Unassembled WGS sequence"/>
</dbReference>
<keyword evidence="7 10" id="KW-0808">Transferase</keyword>
<proteinExistence type="inferred from homology"/>
<dbReference type="NCBIfam" id="NF001484">
    <property type="entry name" value="PRK00331.1"/>
    <property type="match status" value="1"/>
</dbReference>
<organism evidence="13 14">
    <name type="scientific">Candidatus Liptonbacteria bacterium RIFCSPLOWO2_01_FULL_45_15</name>
    <dbReference type="NCBI Taxonomy" id="1798649"/>
    <lineage>
        <taxon>Bacteria</taxon>
        <taxon>Candidatus Liptoniibacteriota</taxon>
    </lineage>
</organism>
<evidence type="ECO:0000256" key="7">
    <source>
        <dbReference type="ARBA" id="ARBA00022679"/>
    </source>
</evidence>